<evidence type="ECO:0000313" key="2">
    <source>
        <dbReference type="EMBL" id="KAK4144983.1"/>
    </source>
</evidence>
<feature type="region of interest" description="Disordered" evidence="1">
    <location>
        <begin position="683"/>
        <end position="742"/>
    </location>
</feature>
<organism evidence="2 3">
    <name type="scientific">Dichotomopilus funicola</name>
    <dbReference type="NCBI Taxonomy" id="1934379"/>
    <lineage>
        <taxon>Eukaryota</taxon>
        <taxon>Fungi</taxon>
        <taxon>Dikarya</taxon>
        <taxon>Ascomycota</taxon>
        <taxon>Pezizomycotina</taxon>
        <taxon>Sordariomycetes</taxon>
        <taxon>Sordariomycetidae</taxon>
        <taxon>Sordariales</taxon>
        <taxon>Chaetomiaceae</taxon>
        <taxon>Dichotomopilus</taxon>
    </lineage>
</organism>
<feature type="region of interest" description="Disordered" evidence="1">
    <location>
        <begin position="959"/>
        <end position="990"/>
    </location>
</feature>
<feature type="compositionally biased region" description="Pro residues" evidence="1">
    <location>
        <begin position="1"/>
        <end position="10"/>
    </location>
</feature>
<evidence type="ECO:0000256" key="1">
    <source>
        <dbReference type="SAM" id="MobiDB-lite"/>
    </source>
</evidence>
<feature type="compositionally biased region" description="Basic and acidic residues" evidence="1">
    <location>
        <begin position="758"/>
        <end position="775"/>
    </location>
</feature>
<dbReference type="AlphaFoldDB" id="A0AAN6ZP08"/>
<dbReference type="SUPFAM" id="SSF52540">
    <property type="entry name" value="P-loop containing nucleoside triphosphate hydrolases"/>
    <property type="match status" value="1"/>
</dbReference>
<dbReference type="GeneID" id="87816841"/>
<dbReference type="InterPro" id="IPR027417">
    <property type="entry name" value="P-loop_NTPase"/>
</dbReference>
<dbReference type="EMBL" id="MU853572">
    <property type="protein sequence ID" value="KAK4144983.1"/>
    <property type="molecule type" value="Genomic_DNA"/>
</dbReference>
<reference evidence="2" key="1">
    <citation type="journal article" date="2023" name="Mol. Phylogenet. Evol.">
        <title>Genome-scale phylogeny and comparative genomics of the fungal order Sordariales.</title>
        <authorList>
            <person name="Hensen N."/>
            <person name="Bonometti L."/>
            <person name="Westerberg I."/>
            <person name="Brannstrom I.O."/>
            <person name="Guillou S."/>
            <person name="Cros-Aarteil S."/>
            <person name="Calhoun S."/>
            <person name="Haridas S."/>
            <person name="Kuo A."/>
            <person name="Mondo S."/>
            <person name="Pangilinan J."/>
            <person name="Riley R."/>
            <person name="LaButti K."/>
            <person name="Andreopoulos B."/>
            <person name="Lipzen A."/>
            <person name="Chen C."/>
            <person name="Yan M."/>
            <person name="Daum C."/>
            <person name="Ng V."/>
            <person name="Clum A."/>
            <person name="Steindorff A."/>
            <person name="Ohm R.A."/>
            <person name="Martin F."/>
            <person name="Silar P."/>
            <person name="Natvig D.O."/>
            <person name="Lalanne C."/>
            <person name="Gautier V."/>
            <person name="Ament-Velasquez S.L."/>
            <person name="Kruys A."/>
            <person name="Hutchinson M.I."/>
            <person name="Powell A.J."/>
            <person name="Barry K."/>
            <person name="Miller A.N."/>
            <person name="Grigoriev I.V."/>
            <person name="Debuchy R."/>
            <person name="Gladieux P."/>
            <person name="Hiltunen Thoren M."/>
            <person name="Johannesson H."/>
        </authorList>
    </citation>
    <scope>NUCLEOTIDE SEQUENCE</scope>
    <source>
        <strain evidence="2">CBS 141.50</strain>
    </source>
</reference>
<accession>A0AAN6ZP08</accession>
<evidence type="ECO:0000313" key="3">
    <source>
        <dbReference type="Proteomes" id="UP001302676"/>
    </source>
</evidence>
<name>A0AAN6ZP08_9PEZI</name>
<dbReference type="RefSeq" id="XP_062638354.1">
    <property type="nucleotide sequence ID" value="XM_062780228.1"/>
</dbReference>
<sequence length="1145" mass="128935">MSPSESPPDPSSRAQVDSQNLDSGSSGTNAEESLIAIPQFQRVEPDSNEPLSGYYYKVELGELNKANFRTASDNVTEVSTCLDCELWTKPYSDIIQRLTGIQLITKSRDQGWVSEPWQGNWTWFEVCLVDEEKNEERRWMSHENAFLTNSTLWRDGTTFGPQHELLRLLKESPLQHKRLRVQAGRCFDGWAIPACQGFLIFNIGCETAFNRESALRDLGQATYRPITVAGRAIRITNDSILQRGPAVKVTYKQVAQREQVSAPYIPRNTLQAVSETPTQVLIYHVTSSVELLNIVGTDFNRVLVVIDAPHLLEDYGDDGYFSWDKAVEELSKVAKQETFKIFRKFHVVIRLGNEGAIYRSPASHPSGNRQILIFDAHNSQGHFLRRGLRQTPNKAVLEGKFRDAYLAGLAASLSAESTTSLEELCGIQVREAVMVAIRWSQRYAVQAATATGTSPALPARWQSLEHDVAGDSVLIPVDLPGDVAAGNDSLVFEALPYRPIKHAARDIVRKGREAVLSLVPTARFKALATADRFEIEGFRKIARDIQGYVNGETTRPAPLSIAVFGQPGSGKSFGIEQVILSVMEESGKMGEVEMLKFDLSQFQRSADFQVAFETIRDCSIRGKRPVVFFDEFDSTFNHQPLYWVQHLLEPIEKGTWKNKAKVECRLDNGIYVFIGGTAKTMKEFKSPDEPAAPSSTAPLAREATREEGINEDQTAPEAHSEPSEDPDSSDSPEDTGSEGVPKDCKALESFLYNKLRRPRDADGNPARDDPDDRSFYFKMSSDKTYTELTDFFYKIRERTFSGKPPVVFLEGFDTDLSTSSHGDDNTQPAGWFDWLKSFFYSDDKTRRTERLGWLKYFLAPMQDGAFMDGGHSRPLGRAIFVFIGGESGEIQAFLDRLDSQENGQHQDAAAAVFRKAKGPDFMSRLQGYVTENTEHNDYDCLKTVIQRYQDGGKAKPLSLGFFRKRTRPVPTPSTEEGQDSEQPQDKERQRDIRSRFEGAIKGRFVNILGPDQVVGQEDKMYVLRRAILLRSMIDRLPKKLNIRPSDEVLNALLDIPRFHHGARSLEAILSMSRLVVRTDGPPRQEPEPPLTDAEKMQLKLHVNWKELGALLERGPVPKEVAQDSEHWRAAEMMWHRMRFSGPVKP</sequence>
<feature type="compositionally biased region" description="Polar residues" evidence="1">
    <location>
        <begin position="13"/>
        <end position="31"/>
    </location>
</feature>
<comment type="caution">
    <text evidence="2">The sequence shown here is derived from an EMBL/GenBank/DDBJ whole genome shotgun (WGS) entry which is preliminary data.</text>
</comment>
<gene>
    <name evidence="2" type="ORF">C8A04DRAFT_27231</name>
</gene>
<evidence type="ECO:0008006" key="4">
    <source>
        <dbReference type="Google" id="ProtNLM"/>
    </source>
</evidence>
<dbReference type="Proteomes" id="UP001302676">
    <property type="component" value="Unassembled WGS sequence"/>
</dbReference>
<feature type="region of interest" description="Disordered" evidence="1">
    <location>
        <begin position="1"/>
        <end position="33"/>
    </location>
</feature>
<protein>
    <recommendedName>
        <fullName evidence="4">ATPase AAA-type core domain-containing protein</fullName>
    </recommendedName>
</protein>
<reference evidence="2" key="2">
    <citation type="submission" date="2023-05" db="EMBL/GenBank/DDBJ databases">
        <authorList>
            <consortium name="Lawrence Berkeley National Laboratory"/>
            <person name="Steindorff A."/>
            <person name="Hensen N."/>
            <person name="Bonometti L."/>
            <person name="Westerberg I."/>
            <person name="Brannstrom I.O."/>
            <person name="Guillou S."/>
            <person name="Cros-Aarteil S."/>
            <person name="Calhoun S."/>
            <person name="Haridas S."/>
            <person name="Kuo A."/>
            <person name="Mondo S."/>
            <person name="Pangilinan J."/>
            <person name="Riley R."/>
            <person name="Labutti K."/>
            <person name="Andreopoulos B."/>
            <person name="Lipzen A."/>
            <person name="Chen C."/>
            <person name="Yanf M."/>
            <person name="Daum C."/>
            <person name="Ng V."/>
            <person name="Clum A."/>
            <person name="Ohm R."/>
            <person name="Martin F."/>
            <person name="Silar P."/>
            <person name="Natvig D."/>
            <person name="Lalanne C."/>
            <person name="Gautier V."/>
            <person name="Ament-Velasquez S.L."/>
            <person name="Kruys A."/>
            <person name="Hutchinson M.I."/>
            <person name="Powell A.J."/>
            <person name="Barry K."/>
            <person name="Miller A.N."/>
            <person name="Grigoriev I.V."/>
            <person name="Debuchy R."/>
            <person name="Gladieux P."/>
            <person name="Thoren M.H."/>
            <person name="Johannesson H."/>
        </authorList>
    </citation>
    <scope>NUCLEOTIDE SEQUENCE</scope>
    <source>
        <strain evidence="2">CBS 141.50</strain>
    </source>
</reference>
<proteinExistence type="predicted"/>
<feature type="region of interest" description="Disordered" evidence="1">
    <location>
        <begin position="756"/>
        <end position="775"/>
    </location>
</feature>
<keyword evidence="3" id="KW-1185">Reference proteome</keyword>
<feature type="compositionally biased region" description="Acidic residues" evidence="1">
    <location>
        <begin position="723"/>
        <end position="736"/>
    </location>
</feature>